<feature type="region of interest" description="Disordered" evidence="9">
    <location>
        <begin position="1156"/>
        <end position="1187"/>
    </location>
</feature>
<protein>
    <recommendedName>
        <fullName evidence="10">Inner centromere protein ARK-binding domain-containing protein</fullName>
    </recommendedName>
</protein>
<keyword evidence="6" id="KW-0206">Cytoskeleton</keyword>
<evidence type="ECO:0000256" key="3">
    <source>
        <dbReference type="ARBA" id="ARBA00010042"/>
    </source>
</evidence>
<feature type="region of interest" description="Disordered" evidence="9">
    <location>
        <begin position="2718"/>
        <end position="2889"/>
    </location>
</feature>
<gene>
    <name evidence="11" type="ORF">CBR_g22984</name>
</gene>
<feature type="compositionally biased region" description="Basic and acidic residues" evidence="9">
    <location>
        <begin position="2909"/>
        <end position="2923"/>
    </location>
</feature>
<feature type="compositionally biased region" description="Polar residues" evidence="9">
    <location>
        <begin position="2603"/>
        <end position="2618"/>
    </location>
</feature>
<dbReference type="Pfam" id="PF03941">
    <property type="entry name" value="INCENP_ARK-bind"/>
    <property type="match status" value="1"/>
</dbReference>
<feature type="compositionally biased region" description="Gly residues" evidence="9">
    <location>
        <begin position="892"/>
        <end position="902"/>
    </location>
</feature>
<feature type="compositionally biased region" description="Acidic residues" evidence="9">
    <location>
        <begin position="686"/>
        <end position="697"/>
    </location>
</feature>
<evidence type="ECO:0000256" key="1">
    <source>
        <dbReference type="ARBA" id="ARBA00004123"/>
    </source>
</evidence>
<feature type="region of interest" description="Disordered" evidence="9">
    <location>
        <begin position="3061"/>
        <end position="3289"/>
    </location>
</feature>
<feature type="compositionally biased region" description="Acidic residues" evidence="9">
    <location>
        <begin position="705"/>
        <end position="721"/>
    </location>
</feature>
<proteinExistence type="inferred from homology"/>
<feature type="compositionally biased region" description="Low complexity" evidence="9">
    <location>
        <begin position="565"/>
        <end position="578"/>
    </location>
</feature>
<keyword evidence="7" id="KW-0539">Nucleus</keyword>
<evidence type="ECO:0000256" key="7">
    <source>
        <dbReference type="ARBA" id="ARBA00023242"/>
    </source>
</evidence>
<feature type="compositionally biased region" description="Basic and acidic residues" evidence="9">
    <location>
        <begin position="786"/>
        <end position="818"/>
    </location>
</feature>
<dbReference type="EMBL" id="BFEA01000253">
    <property type="protein sequence ID" value="GBG76768.1"/>
    <property type="molecule type" value="Genomic_DNA"/>
</dbReference>
<feature type="compositionally biased region" description="Basic residues" evidence="9">
    <location>
        <begin position="2742"/>
        <end position="2755"/>
    </location>
</feature>
<evidence type="ECO:0000313" key="11">
    <source>
        <dbReference type="EMBL" id="GBG76768.1"/>
    </source>
</evidence>
<dbReference type="Proteomes" id="UP000265515">
    <property type="component" value="Unassembled WGS sequence"/>
</dbReference>
<feature type="region of interest" description="Disordered" evidence="9">
    <location>
        <begin position="3777"/>
        <end position="3816"/>
    </location>
</feature>
<feature type="compositionally biased region" description="Basic and acidic residues" evidence="9">
    <location>
        <begin position="1957"/>
        <end position="1968"/>
    </location>
</feature>
<feature type="compositionally biased region" description="Basic and acidic residues" evidence="9">
    <location>
        <begin position="617"/>
        <end position="648"/>
    </location>
</feature>
<feature type="compositionally biased region" description="Low complexity" evidence="9">
    <location>
        <begin position="858"/>
        <end position="868"/>
    </location>
</feature>
<feature type="region of interest" description="Disordered" evidence="9">
    <location>
        <begin position="2172"/>
        <end position="2282"/>
    </location>
</feature>
<keyword evidence="5" id="KW-0159">Chromosome partition</keyword>
<evidence type="ECO:0000256" key="6">
    <source>
        <dbReference type="ARBA" id="ARBA00023212"/>
    </source>
</evidence>
<feature type="region of interest" description="Disordered" evidence="9">
    <location>
        <begin position="2305"/>
        <end position="2347"/>
    </location>
</feature>
<feature type="compositionally biased region" description="Basic and acidic residues" evidence="9">
    <location>
        <begin position="2619"/>
        <end position="2640"/>
    </location>
</feature>
<feature type="region of interest" description="Disordered" evidence="9">
    <location>
        <begin position="174"/>
        <end position="818"/>
    </location>
</feature>
<feature type="compositionally biased region" description="Basic and acidic residues" evidence="9">
    <location>
        <begin position="3158"/>
        <end position="3171"/>
    </location>
</feature>
<feature type="compositionally biased region" description="Basic and acidic residues" evidence="9">
    <location>
        <begin position="937"/>
        <end position="953"/>
    </location>
</feature>
<feature type="compositionally biased region" description="Low complexity" evidence="9">
    <location>
        <begin position="955"/>
        <end position="964"/>
    </location>
</feature>
<feature type="compositionally biased region" description="Basic and acidic residues" evidence="9">
    <location>
        <begin position="2232"/>
        <end position="2243"/>
    </location>
</feature>
<feature type="compositionally biased region" description="Polar residues" evidence="9">
    <location>
        <begin position="602"/>
        <end position="616"/>
    </location>
</feature>
<feature type="compositionally biased region" description="Basic residues" evidence="9">
    <location>
        <begin position="2953"/>
        <end position="2969"/>
    </location>
</feature>
<feature type="compositionally biased region" description="Basic and acidic residues" evidence="9">
    <location>
        <begin position="1201"/>
        <end position="1214"/>
    </location>
</feature>
<feature type="compositionally biased region" description="Basic and acidic residues" evidence="9">
    <location>
        <begin position="3094"/>
        <end position="3103"/>
    </location>
</feature>
<evidence type="ECO:0000256" key="9">
    <source>
        <dbReference type="SAM" id="MobiDB-lite"/>
    </source>
</evidence>
<feature type="compositionally biased region" description="Basic and acidic residues" evidence="9">
    <location>
        <begin position="198"/>
        <end position="212"/>
    </location>
</feature>
<keyword evidence="8" id="KW-0175">Coiled coil</keyword>
<feature type="compositionally biased region" description="Basic and acidic residues" evidence="9">
    <location>
        <begin position="2066"/>
        <end position="2084"/>
    </location>
</feature>
<feature type="region of interest" description="Disordered" evidence="9">
    <location>
        <begin position="2691"/>
        <end position="2710"/>
    </location>
</feature>
<dbReference type="GO" id="GO:0005634">
    <property type="term" value="C:nucleus"/>
    <property type="evidence" value="ECO:0007669"/>
    <property type="project" value="UniProtKB-SubCell"/>
</dbReference>
<feature type="compositionally biased region" description="Basic and acidic residues" evidence="9">
    <location>
        <begin position="1984"/>
        <end position="2000"/>
    </location>
</feature>
<feature type="compositionally biased region" description="Polar residues" evidence="9">
    <location>
        <begin position="2097"/>
        <end position="2111"/>
    </location>
</feature>
<evidence type="ECO:0000256" key="2">
    <source>
        <dbReference type="ARBA" id="ARBA00004186"/>
    </source>
</evidence>
<dbReference type="PANTHER" id="PTHR13142:SF1">
    <property type="entry name" value="INNER CENTROMERE PROTEIN"/>
    <property type="match status" value="1"/>
</dbReference>
<feature type="compositionally biased region" description="Polar residues" evidence="9">
    <location>
        <begin position="227"/>
        <end position="237"/>
    </location>
</feature>
<feature type="compositionally biased region" description="Polar residues" evidence="9">
    <location>
        <begin position="391"/>
        <end position="402"/>
    </location>
</feature>
<feature type="compositionally biased region" description="Basic and acidic residues" evidence="9">
    <location>
        <begin position="2856"/>
        <end position="2878"/>
    </location>
</feature>
<organism evidence="11 12">
    <name type="scientific">Chara braunii</name>
    <name type="common">Braun's stonewort</name>
    <dbReference type="NCBI Taxonomy" id="69332"/>
    <lineage>
        <taxon>Eukaryota</taxon>
        <taxon>Viridiplantae</taxon>
        <taxon>Streptophyta</taxon>
        <taxon>Charophyceae</taxon>
        <taxon>Charales</taxon>
        <taxon>Characeae</taxon>
        <taxon>Chara</taxon>
    </lineage>
</organism>
<feature type="region of interest" description="Disordered" evidence="9">
    <location>
        <begin position="1532"/>
        <end position="1554"/>
    </location>
</feature>
<feature type="domain" description="Inner centromere protein ARK-binding" evidence="10">
    <location>
        <begin position="3932"/>
        <end position="3983"/>
    </location>
</feature>
<feature type="region of interest" description="Disordered" evidence="9">
    <location>
        <begin position="3444"/>
        <end position="3475"/>
    </location>
</feature>
<dbReference type="InterPro" id="IPR005635">
    <property type="entry name" value="Inner_centromere_prot_ARK-bd"/>
</dbReference>
<feature type="region of interest" description="Disordered" evidence="9">
    <location>
        <begin position="1952"/>
        <end position="2033"/>
    </location>
</feature>
<feature type="region of interest" description="Disordered" evidence="9">
    <location>
        <begin position="3669"/>
        <end position="3705"/>
    </location>
</feature>
<sequence length="4022" mass="430583">MEVLWKVLWKARNKATYLQTREDNLPAQVGELMSCCDKLLESVPGMFEASLKRARTGGNLKFGLECDIPKAKRPCARTSKNALPDGGKRNAQRRRCKEEKMPAALAVEHRPPHSFADSVFNSVRSSTGVGEEKVLSASGGEATAVGLSNLTVGAGLVGADGCVKGREEGVIVGGSGKEERAAGATDSMVIVLDDEDDERKPGADTGSRKGGSDAEEASLSQLKGFPQGQNVGLSTSPECEEPARAVETSARGRGRARKASDRKERAESSRRGHSQRRQPRGEALAAAADEEEDDRSEGRQTKSSCRGKPALVIQEAQAQRTRSCRGKASSPPEPGVESTQDRRNQQEESSQARRTRSSCRERISPFNPGEENAQARRTRSSSRGGKPVQEEASSQAQRTRSSCRGKASSPPEPGEENTQDRRNQQEASSQARRTRSSCRERTSPSDPGAENAQARRTRSASRGKPSPADADDESTQGQRTRSSSRGKPSGERHAEAGELPEEEGDRRTAPRVPLSVLPVNLPRKPGGRGALGRAKRGKKSDECTTEEEAADGGSANSNAPKGRKTTSGSSPAATGSAGERVPDKDVAPQVQHDAARGDDVPTMSSSLGAKTMSNKASEAEEHPEANLHPILKEHPTPKDRPSPKDYPEPKVNPEPQVVNHEPKDHPQPNYLPDILEELPDLKEQPDLEEQPQPDLEEQPQHDLEEQSQPDLEEQPQPDLEEQPTRGEKDELDEKSNLEEQPDLEEKLGVDEKHEVEEKPNREEIAQPEEKADPDKEAEPEVIIPAAREEHAGLQKKAEPNDQREPKEDSGPGTEHAEYLEVKELLLPEAKEPFEGEERAAEIALLAEVKGNEIGSAGGSSAEKASKQSCSSSDCPAQVDVIVGHSPPCSRVGGPGKKTGGGRGSRRRAGKSVKMAASCRGRASANVTSASGMCGGKVDGEAEDKSEQDVHLSHDGSSGVVVVAGAEDRERPVGDTEGPVGDTEGPVGDADGPVCDIEADDSSAVGAKMAGYKACIFQVQRRSDEDGRVVPKESSMIFQLMQQLPACQIGSAAFERDSEPGVGNAYTHLQLTQQQSTTTWERRSDSPERVCERVRDVRSADVLLPKGSQDDAAGSSIEEKQPKGGNEDLVRADAEGKRRCSSPDLVGQVDGIVKQSPVCSAEADGDGKESSGGNGRGGRRRATAGQTTGLCRVRSAAEICGGRRDDGRQSDRSKEYAAAVESSNDRCGQEALLPEGSEREAGGSAAADNDMAAVVSQLAANASKRTAFQAEKRSVEEDTCLLVKDCTPVSQLMQQVAMHAAALECDEVTGHLCCGSVSEGRVENSDIRPDVVVSVTKEELSDGERRGRRLGEATASKEQEEERGIEEKSEHYYIVVEVPTDRMDDNDRGQFDNAAAVQTAVQAVQPGQLDNSAAKCIGSQMLMAYRTGRGSEPSSSATPAPIMESVKEGVQAGEEKGGMADGTDQVTFMIDDAVSSDECMATSAGNGRLSGRLLEASNSVRLGEKTDGRSSVSSTMKIQHNRWHDLVEVSDAKLDGEEKGEGRRRRRSGCEGEENLAATPDVVTVIMPPTRASEQIATLLPLTTASGRPLRSASNRTELVACIRSSVQEMEDAEGKMEAEGQIEDKIGEKINVFLPLRTAGRAKAQGEEKIARERVAEGQIEDKNGEKTDGLRLKAKEAAQIEEIAGERVVILPSRRTGRRAPCAGSGATGPVGEELKKVEMEGQMEKDEKGEKTRVLPLRATGRAKAQVERERVETLESRRTGRRAPCAASGAAGVVGEELKKVEMEGQMEKDEKGEKTSVLPLRATGRAKAQIEEVERERVEILPLRRTGRRPPCATTAAAAGEVGEGLKAEIQRQVVGETVEPLPLRRSGRIRMPAQSSAEGVSCGRPGDECSPITVSMVQGKTGQPIEGVIRVPTGAGQKTQQYEEELSKSVFPRSSWTVAACSARTALSQAEESERGGGADGKLEVGGGEDNGQEQENDGGVKNDKLEAGGETKEHEEEEEEEIEKDGKKTEALPLRRTGRAKKRQTEETVGLVERLEVLVPLTTKTGRRLPSATTGPAGEVSREPPKAETERETAEKPEPLPLRRSGRIRMSNAQTKAEPTASKGQQDAGHDSSPNVTLAEAKVATQPERMTSTSLNAHTPPCGPRMSKAVLLPSTMIGHCPGRSVCSDEGGSRVGAAANGTHVEGGDVGASSSPPDGERRKALGGQPGATDDDENRAAGCGGNSGGREERSRGRWKSDCGAGGESNVLPPLPRSRTGQLRGGKVGSTSRNPCPGLVGNVGTQYSAVEKDEELKAIKLLRPLEEEDETGGRRRREAAPAGCESTAAAEDSRKAGSSPDGRAAEGVVLQARSGWREVGRASSCSNAVIITAGALVAEEAGVGARMPASAAQETNESEYVLLSRDPSLKTEREKAGPLRRVKESVVEWEGEVEKERRAVPVAAERFGDDDDLMGDQVSFASFVAPGCRLKKKPNGEKRCSPRAGNGNGAQCIACWCPPLVIVGEEGSVAGSVDLSVAVESSIDYMEVCSPSFSSPRGDRLGGGVLERRELTEECELRGGNVGRRGEECASTARKATRQPREGSPRRLLEEEEEEEDKASGSRTGRNVNDNPSTNGDRWKEMRPCNAEVERGGERGEEPSCEALLVGDLEKKRARRSSARWKKVSGGSLKKKIVAEEATKKTMDAELACDADDERTTGRRRASGDPVLRLDVAAGAAENAGNNDSVGEAGSCRSKSCRSTSRKARALSTRAKHPSSLPVQASDDAEANEEGAEEPKVLPAGARQSDAQEDGSRRESPPLNDVEREGSEEQRRRAQQQSSERRGKPVAEVLRTGARQSDAQDDGITEESPLLNDVQRRERVEGRRPAQRSSEARGKPVVETPIASVGGGKALAATDVDVACDLENERVGGGRAADGDPRSSFEEEVAAGGEHDGKDSVVEVAEWRGRSSRSASRRKGRSLSSRAKHQSLRVEPSDNDAAEANVGATDPKLSRSGMRQSNAGEDQIEEVSHVIEGLEGKQRWEEQRCNRRSSSAAAGKEKANDGSPMKTVVVEELLTATTVGELASSDREEGGPARVKGAPHNGVFVVDLTGGVEKDGEDSPREVGTTARSSRSASSRKGRSHSSRGKLSSSQDEPPLHAEPIMASGDAENVPPAGVRRSEADLDSNRMDELSPVTDSHQVCDERKPSQRCLLAEPAAGEAAAGNVHRTGHEGYSTDEMMEGGGESNDGDDACTAEDYGQTDRPRLCASAENEDEIVVVDEGEDGMSGSEGKSTSKRMDAKGEGKKKAGDDGCTLLPLPSLSVLNHTPSNLCTSVASFLNRPKAVQALQATCIPVVTAATEKTGSSYCAPGGGSAKDVLTTSLAEQRESDNVNICASVYSFLPVVAKPPPPVPGVPCGKRNVKVKALEAAEEARREEEKKAEERRVRKEMVANATAQKCVRGDDANVDRSGKRGKANKKGKMGAAPSVPREEDEEVKVVESRLKRVQEVCTKVKLESEKKAAEDRRRLEEDRARKEMEIALKKKAKEEADKREREEKRRRQEEAKNVRKEAEERQRMEYEEKERKRKAQEEAERERKAAAEEAKRQRRMEKAMEVERRKKEKEEETAAKWEADRREAERKEAERRRATESHMKRKELESERSYDRIHKAPRVAEQRSACMGLLVAVGSSGGSGAGVRRGTASDASLGQPLSPGMSKVRSRPGGSSTALHTACNYFGPSGTLTQALASLNSAANVSTSVASPSLGRLKKVKADNSKLTGTGAKQVAFAVVTVNSAGVSSPLRCRPSQSAASTPPPPRVLAPLNVNVPKNSNPGAGDMKDVKEVMTRSYAGSAVAPSSEQPARAEAAEAARVDVSTGDVSAASWGGGIVKSANHAEAHFSAVQKSAGSQAAAVTGLAIGKGLSDARPGAPETRMPVRASEEAVQSYEISPYRASDSDSEEDQPSSKCIPLWARRENLSQSLHAQVSVDPDHIFPAVETCSLEDVFKDDGKKHRKYNKRKSSGNWLHDRLTTSEVISYKKGMGYL</sequence>
<keyword evidence="12" id="KW-1185">Reference proteome</keyword>
<feature type="compositionally biased region" description="Basic and acidic residues" evidence="9">
    <location>
        <begin position="2792"/>
        <end position="2814"/>
    </location>
</feature>
<feature type="compositionally biased region" description="Basic and acidic residues" evidence="9">
    <location>
        <begin position="1116"/>
        <end position="1126"/>
    </location>
</feature>
<dbReference type="GO" id="GO:0005819">
    <property type="term" value="C:spindle"/>
    <property type="evidence" value="ECO:0007669"/>
    <property type="project" value="UniProtKB-SubCell"/>
</dbReference>
<reference evidence="11 12" key="1">
    <citation type="journal article" date="2018" name="Cell">
        <title>The Chara Genome: Secondary Complexity and Implications for Plant Terrestrialization.</title>
        <authorList>
            <person name="Nishiyama T."/>
            <person name="Sakayama H."/>
            <person name="Vries J.D."/>
            <person name="Buschmann H."/>
            <person name="Saint-Marcoux D."/>
            <person name="Ullrich K.K."/>
            <person name="Haas F.B."/>
            <person name="Vanderstraeten L."/>
            <person name="Becker D."/>
            <person name="Lang D."/>
            <person name="Vosolsobe S."/>
            <person name="Rombauts S."/>
            <person name="Wilhelmsson P.K.I."/>
            <person name="Janitza P."/>
            <person name="Kern R."/>
            <person name="Heyl A."/>
            <person name="Rumpler F."/>
            <person name="Villalobos L.I.A.C."/>
            <person name="Clay J.M."/>
            <person name="Skokan R."/>
            <person name="Toyoda A."/>
            <person name="Suzuki Y."/>
            <person name="Kagoshima H."/>
            <person name="Schijlen E."/>
            <person name="Tajeshwar N."/>
            <person name="Catarino B."/>
            <person name="Hetherington A.J."/>
            <person name="Saltykova A."/>
            <person name="Bonnot C."/>
            <person name="Breuninger H."/>
            <person name="Symeonidi A."/>
            <person name="Radhakrishnan G.V."/>
            <person name="Van Nieuwerburgh F."/>
            <person name="Deforce D."/>
            <person name="Chang C."/>
            <person name="Karol K.G."/>
            <person name="Hedrich R."/>
            <person name="Ulvskov P."/>
            <person name="Glockner G."/>
            <person name="Delwiche C.F."/>
            <person name="Petrasek J."/>
            <person name="Van de Peer Y."/>
            <person name="Friml J."/>
            <person name="Beilby M."/>
            <person name="Dolan L."/>
            <person name="Kohara Y."/>
            <person name="Sugano S."/>
            <person name="Fujiyama A."/>
            <person name="Delaux P.-M."/>
            <person name="Quint M."/>
            <person name="TheiBen G."/>
            <person name="Hagemann M."/>
            <person name="Harholt J."/>
            <person name="Dunand C."/>
            <person name="Zachgo S."/>
            <person name="Langdale J."/>
            <person name="Maumus F."/>
            <person name="Straeten D.V.D."/>
            <person name="Gould S.B."/>
            <person name="Rensing S.A."/>
        </authorList>
    </citation>
    <scope>NUCLEOTIDE SEQUENCE [LARGE SCALE GENOMIC DNA]</scope>
    <source>
        <strain evidence="11 12">S276</strain>
    </source>
</reference>
<dbReference type="Gramene" id="GBG76768">
    <property type="protein sequence ID" value="GBG76768"/>
    <property type="gene ID" value="CBR_g22984"/>
</dbReference>
<evidence type="ECO:0000259" key="10">
    <source>
        <dbReference type="Pfam" id="PF03941"/>
    </source>
</evidence>
<feature type="coiled-coil region" evidence="8">
    <location>
        <begin position="3399"/>
        <end position="3427"/>
    </location>
</feature>
<dbReference type="PANTHER" id="PTHR13142">
    <property type="entry name" value="INNER CENTROMERE PROTEIN"/>
    <property type="match status" value="1"/>
</dbReference>
<comment type="similarity">
    <text evidence="3">Belongs to the INCENP family.</text>
</comment>
<feature type="region of interest" description="Disordered" evidence="9">
    <location>
        <begin position="3902"/>
        <end position="3943"/>
    </location>
</feature>
<feature type="region of interest" description="Disordered" evidence="9">
    <location>
        <begin position="2049"/>
        <end position="2120"/>
    </location>
</feature>
<feature type="region of interest" description="Disordered" evidence="9">
    <location>
        <begin position="2909"/>
        <end position="3049"/>
    </location>
</feature>
<feature type="region of interest" description="Disordered" evidence="9">
    <location>
        <begin position="2564"/>
        <end position="2641"/>
    </location>
</feature>
<dbReference type="Gene3D" id="6.10.250.2990">
    <property type="match status" value="1"/>
</dbReference>
<feature type="compositionally biased region" description="Basic and acidic residues" evidence="9">
    <location>
        <begin position="722"/>
        <end position="778"/>
    </location>
</feature>
<accession>A0A388L3D8</accession>
<name>A0A388L3D8_CHABU</name>
<feature type="compositionally biased region" description="Basic and acidic residues" evidence="9">
    <location>
        <begin position="3276"/>
        <end position="3289"/>
    </location>
</feature>
<feature type="compositionally biased region" description="Basic residues" evidence="9">
    <location>
        <begin position="3116"/>
        <end position="3126"/>
    </location>
</feature>
<feature type="compositionally biased region" description="Low complexity" evidence="9">
    <location>
        <begin position="3194"/>
        <end position="3204"/>
    </location>
</feature>
<feature type="region of interest" description="Disordered" evidence="9">
    <location>
        <begin position="3493"/>
        <end position="3642"/>
    </location>
</feature>
<feature type="compositionally biased region" description="Low complexity" evidence="9">
    <location>
        <begin position="475"/>
        <end position="486"/>
    </location>
</feature>
<feature type="region of interest" description="Disordered" evidence="9">
    <location>
        <begin position="1201"/>
        <end position="1227"/>
    </location>
</feature>
<feature type="region of interest" description="Disordered" evidence="9">
    <location>
        <begin position="1100"/>
        <end position="1126"/>
    </location>
</feature>
<feature type="compositionally biased region" description="Acidic residues" evidence="9">
    <location>
        <begin position="3251"/>
        <end position="3264"/>
    </location>
</feature>
<dbReference type="GO" id="GO:0007059">
    <property type="term" value="P:chromosome segregation"/>
    <property type="evidence" value="ECO:0007669"/>
    <property type="project" value="UniProtKB-KW"/>
</dbReference>
<feature type="compositionally biased region" description="Basic residues" evidence="9">
    <location>
        <begin position="3452"/>
        <end position="3461"/>
    </location>
</feature>
<comment type="subcellular location">
    <subcellularLocation>
        <location evidence="2">Cytoplasm</location>
        <location evidence="2">Cytoskeleton</location>
        <location evidence="2">Spindle</location>
    </subcellularLocation>
    <subcellularLocation>
        <location evidence="1">Nucleus</location>
    </subcellularLocation>
</comment>
<dbReference type="OrthoDB" id="6123at2759"/>
<evidence type="ECO:0000256" key="4">
    <source>
        <dbReference type="ARBA" id="ARBA00022490"/>
    </source>
</evidence>
<feature type="region of interest" description="Disordered" evidence="9">
    <location>
        <begin position="1341"/>
        <end position="1365"/>
    </location>
</feature>
<feature type="compositionally biased region" description="Basic and acidic residues" evidence="9">
    <location>
        <begin position="258"/>
        <end position="270"/>
    </location>
</feature>
<keyword evidence="4" id="KW-0963">Cytoplasm</keyword>
<dbReference type="STRING" id="69332.A0A388L3D8"/>
<evidence type="ECO:0000313" key="12">
    <source>
        <dbReference type="Proteomes" id="UP000265515"/>
    </source>
</evidence>
<feature type="compositionally biased region" description="Basic and acidic residues" evidence="9">
    <location>
        <begin position="3008"/>
        <end position="3027"/>
    </location>
</feature>
<feature type="compositionally biased region" description="Acidic residues" evidence="9">
    <location>
        <begin position="2765"/>
        <end position="2774"/>
    </location>
</feature>
<feature type="compositionally biased region" description="Basic and acidic residues" evidence="9">
    <location>
        <begin position="2931"/>
        <end position="2947"/>
    </location>
</feature>
<evidence type="ECO:0000256" key="8">
    <source>
        <dbReference type="SAM" id="Coils"/>
    </source>
</evidence>
<comment type="caution">
    <text evidence="11">The sequence shown here is derived from an EMBL/GenBank/DDBJ whole genome shotgun (WGS) entry which is preliminary data.</text>
</comment>
<feature type="region of interest" description="Disordered" evidence="9">
    <location>
        <begin position="853"/>
        <end position="992"/>
    </location>
</feature>
<feature type="compositionally biased region" description="Basic and acidic residues" evidence="9">
    <location>
        <begin position="2581"/>
        <end position="2591"/>
    </location>
</feature>
<evidence type="ECO:0000256" key="5">
    <source>
        <dbReference type="ARBA" id="ARBA00022829"/>
    </source>
</evidence>